<organism evidence="1 2">
    <name type="scientific">Psychrobacter immobilis</name>
    <dbReference type="NCBI Taxonomy" id="498"/>
    <lineage>
        <taxon>Bacteria</taxon>
        <taxon>Pseudomonadati</taxon>
        <taxon>Pseudomonadota</taxon>
        <taxon>Gammaproteobacteria</taxon>
        <taxon>Moraxellales</taxon>
        <taxon>Moraxellaceae</taxon>
        <taxon>Psychrobacter</taxon>
    </lineage>
</organism>
<dbReference type="SUPFAM" id="SSF51735">
    <property type="entry name" value="NAD(P)-binding Rossmann-fold domains"/>
    <property type="match status" value="1"/>
</dbReference>
<gene>
    <name evidence="1" type="ORF">C8D84_12419</name>
</gene>
<evidence type="ECO:0000313" key="1">
    <source>
        <dbReference type="EMBL" id="PWK05182.1"/>
    </source>
</evidence>
<proteinExistence type="predicted"/>
<protein>
    <submittedName>
        <fullName evidence="1">Enoyl-ACP reductase-like protein</fullName>
    </submittedName>
</protein>
<comment type="caution">
    <text evidence="1">The sequence shown here is derived from an EMBL/GenBank/DDBJ whole genome shotgun (WGS) entry which is preliminary data.</text>
</comment>
<dbReference type="AlphaFoldDB" id="A0A2V1ZCP1"/>
<reference evidence="1 2" key="1">
    <citation type="submission" date="2018-05" db="EMBL/GenBank/DDBJ databases">
        <title>Genomic Encyclopedia of Type Strains, Phase IV (KMG-IV): sequencing the most valuable type-strain genomes for metagenomic binning, comparative biology and taxonomic classification.</title>
        <authorList>
            <person name="Goeker M."/>
        </authorList>
    </citation>
    <scope>NUCLEOTIDE SEQUENCE [LARGE SCALE GENOMIC DNA]</scope>
    <source>
        <strain evidence="1 2">DSM 7229</strain>
    </source>
</reference>
<keyword evidence="2" id="KW-1185">Reference proteome</keyword>
<accession>A0A2V1ZCP1</accession>
<sequence length="61" mass="6930">MLRKFKKMQQRAIIDSIPMQRIGRPDEIAHHVLYLVQANYVTAEIITVDGGRSLTLADGHI</sequence>
<evidence type="ECO:0000313" key="2">
    <source>
        <dbReference type="Proteomes" id="UP000245655"/>
    </source>
</evidence>
<dbReference type="Gene3D" id="3.40.50.720">
    <property type="entry name" value="NAD(P)-binding Rossmann-like Domain"/>
    <property type="match status" value="1"/>
</dbReference>
<dbReference type="GeneID" id="60256428"/>
<dbReference type="Pfam" id="PF13561">
    <property type="entry name" value="adh_short_C2"/>
    <property type="match status" value="1"/>
</dbReference>
<dbReference type="EMBL" id="QGGM01000024">
    <property type="protein sequence ID" value="PWK05182.1"/>
    <property type="molecule type" value="Genomic_DNA"/>
</dbReference>
<dbReference type="RefSeq" id="WP_109592746.1">
    <property type="nucleotide sequence ID" value="NZ_CAJGZY010000027.1"/>
</dbReference>
<dbReference type="InterPro" id="IPR036291">
    <property type="entry name" value="NAD(P)-bd_dom_sf"/>
</dbReference>
<dbReference type="Proteomes" id="UP000245655">
    <property type="component" value="Unassembled WGS sequence"/>
</dbReference>
<dbReference type="InterPro" id="IPR002347">
    <property type="entry name" value="SDR_fam"/>
</dbReference>
<name>A0A2V1ZCP1_PSYIM</name>